<protein>
    <submittedName>
        <fullName evidence="2">Uncharacterized protein</fullName>
    </submittedName>
</protein>
<feature type="non-terminal residue" evidence="2">
    <location>
        <position position="130"/>
    </location>
</feature>
<evidence type="ECO:0000256" key="1">
    <source>
        <dbReference type="SAM" id="MobiDB-lite"/>
    </source>
</evidence>
<reference evidence="2 3" key="1">
    <citation type="submission" date="2014-04" db="EMBL/GenBank/DDBJ databases">
        <title>Genome evolution of avian class.</title>
        <authorList>
            <person name="Zhang G."/>
            <person name="Li C."/>
        </authorList>
    </citation>
    <scope>NUCLEOTIDE SEQUENCE [LARGE SCALE GENOMIC DNA]</scope>
    <source>
        <strain evidence="2">BGI_AS27</strain>
    </source>
</reference>
<gene>
    <name evidence="2" type="ORF">AS27_14153</name>
</gene>
<accession>A0A087RI15</accession>
<evidence type="ECO:0000313" key="3">
    <source>
        <dbReference type="Proteomes" id="UP000053286"/>
    </source>
</evidence>
<organism evidence="2 3">
    <name type="scientific">Aptenodytes forsteri</name>
    <name type="common">Emperor penguin</name>
    <dbReference type="NCBI Taxonomy" id="9233"/>
    <lineage>
        <taxon>Eukaryota</taxon>
        <taxon>Metazoa</taxon>
        <taxon>Chordata</taxon>
        <taxon>Craniata</taxon>
        <taxon>Vertebrata</taxon>
        <taxon>Euteleostomi</taxon>
        <taxon>Archelosauria</taxon>
        <taxon>Archosauria</taxon>
        <taxon>Dinosauria</taxon>
        <taxon>Saurischia</taxon>
        <taxon>Theropoda</taxon>
        <taxon>Coelurosauria</taxon>
        <taxon>Aves</taxon>
        <taxon>Neognathae</taxon>
        <taxon>Neoaves</taxon>
        <taxon>Aequornithes</taxon>
        <taxon>Sphenisciformes</taxon>
        <taxon>Spheniscidae</taxon>
        <taxon>Aptenodytes</taxon>
    </lineage>
</organism>
<feature type="region of interest" description="Disordered" evidence="1">
    <location>
        <begin position="44"/>
        <end position="73"/>
    </location>
</feature>
<sequence length="130" mass="14185">MRAERLGATWLILERRYSCRPLRYSESEMTRLEKLSMLMRSRGEMTAPAAASPPGGAALRWSRRRPSPLTHGGAGSFQDGLRLGAVHDDLLQPLQALLAQLLAVPDELGQLAVDVVLGDDLDQLGEVVPV</sequence>
<proteinExistence type="predicted"/>
<name>A0A087RI15_APTFO</name>
<keyword evidence="3" id="KW-1185">Reference proteome</keyword>
<dbReference type="AlphaFoldDB" id="A0A087RI15"/>
<feature type="compositionally biased region" description="Low complexity" evidence="1">
    <location>
        <begin position="47"/>
        <end position="58"/>
    </location>
</feature>
<dbReference type="EMBL" id="KL226376">
    <property type="protein sequence ID" value="KFM13119.1"/>
    <property type="molecule type" value="Genomic_DNA"/>
</dbReference>
<evidence type="ECO:0000313" key="2">
    <source>
        <dbReference type="EMBL" id="KFM13119.1"/>
    </source>
</evidence>
<dbReference type="Proteomes" id="UP000053286">
    <property type="component" value="Unassembled WGS sequence"/>
</dbReference>